<dbReference type="InterPro" id="IPR008207">
    <property type="entry name" value="Sig_transdc_His_kin_Hpt_dom"/>
</dbReference>
<feature type="domain" description="HPt" evidence="24">
    <location>
        <begin position="1187"/>
        <end position="1283"/>
    </location>
</feature>
<dbReference type="Pfam" id="PF13426">
    <property type="entry name" value="PAS_9"/>
    <property type="match status" value="2"/>
</dbReference>
<feature type="domain" description="HAMP" evidence="23">
    <location>
        <begin position="302"/>
        <end position="355"/>
    </location>
</feature>
<dbReference type="PANTHER" id="PTHR45339">
    <property type="entry name" value="HYBRID SIGNAL TRANSDUCTION HISTIDINE KINASE J"/>
    <property type="match status" value="1"/>
</dbReference>
<dbReference type="Gene3D" id="3.40.50.2300">
    <property type="match status" value="2"/>
</dbReference>
<evidence type="ECO:0000256" key="1">
    <source>
        <dbReference type="ARBA" id="ARBA00000085"/>
    </source>
</evidence>
<dbReference type="PROSITE" id="PS50110">
    <property type="entry name" value="RESPONSE_REGULATORY"/>
    <property type="match status" value="2"/>
</dbReference>
<evidence type="ECO:0000256" key="14">
    <source>
        <dbReference type="ARBA" id="ARBA00023136"/>
    </source>
</evidence>
<dbReference type="InterPro" id="IPR004358">
    <property type="entry name" value="Sig_transdc_His_kin-like_C"/>
</dbReference>
<dbReference type="SUPFAM" id="SSF55874">
    <property type="entry name" value="ATPase domain of HSP90 chaperone/DNA topoisomerase II/histidine kinase"/>
    <property type="match status" value="1"/>
</dbReference>
<dbReference type="Gene3D" id="1.10.287.130">
    <property type="match status" value="1"/>
</dbReference>
<proteinExistence type="inferred from homology"/>
<dbReference type="InterPro" id="IPR001610">
    <property type="entry name" value="PAC"/>
</dbReference>
<evidence type="ECO:0000259" key="23">
    <source>
        <dbReference type="PROSITE" id="PS50885"/>
    </source>
</evidence>
<dbReference type="InterPro" id="IPR036097">
    <property type="entry name" value="HisK_dim/P_sf"/>
</dbReference>
<feature type="modified residue" description="4-aspartylphosphate" evidence="17">
    <location>
        <position position="926"/>
    </location>
</feature>
<dbReference type="InterPro" id="IPR003594">
    <property type="entry name" value="HATPase_dom"/>
</dbReference>
<dbReference type="Gene3D" id="3.30.565.10">
    <property type="entry name" value="Histidine kinase-like ATPase, C-terminal domain"/>
    <property type="match status" value="1"/>
</dbReference>
<evidence type="ECO:0000256" key="5">
    <source>
        <dbReference type="ARBA" id="ARBA00022475"/>
    </source>
</evidence>
<dbReference type="SUPFAM" id="SSF158472">
    <property type="entry name" value="HAMP domain-like"/>
    <property type="match status" value="1"/>
</dbReference>
<name>A0A917H446_9BACL</name>
<evidence type="ECO:0000256" key="6">
    <source>
        <dbReference type="ARBA" id="ARBA00022553"/>
    </source>
</evidence>
<keyword evidence="10" id="KW-0418">Kinase</keyword>
<dbReference type="CDD" id="cd16922">
    <property type="entry name" value="HATPase_EvgS-ArcB-TorS-like"/>
    <property type="match status" value="1"/>
</dbReference>
<dbReference type="CDD" id="cd17546">
    <property type="entry name" value="REC_hyHK_CKI1_RcsC-like"/>
    <property type="match status" value="1"/>
</dbReference>
<evidence type="ECO:0000259" key="19">
    <source>
        <dbReference type="PROSITE" id="PS50109"/>
    </source>
</evidence>
<evidence type="ECO:0000256" key="8">
    <source>
        <dbReference type="ARBA" id="ARBA00022692"/>
    </source>
</evidence>
<dbReference type="Pfam" id="PF00072">
    <property type="entry name" value="Response_reg"/>
    <property type="match status" value="1"/>
</dbReference>
<dbReference type="InterPro" id="IPR036890">
    <property type="entry name" value="HATPase_C_sf"/>
</dbReference>
<feature type="modified residue" description="Phosphohistidine" evidence="16">
    <location>
        <position position="1226"/>
    </location>
</feature>
<dbReference type="SUPFAM" id="SSF52172">
    <property type="entry name" value="CheY-like"/>
    <property type="match status" value="2"/>
</dbReference>
<evidence type="ECO:0000256" key="10">
    <source>
        <dbReference type="ARBA" id="ARBA00022777"/>
    </source>
</evidence>
<dbReference type="PROSITE" id="PS50894">
    <property type="entry name" value="HPT"/>
    <property type="match status" value="1"/>
</dbReference>
<dbReference type="InterPro" id="IPR000014">
    <property type="entry name" value="PAS"/>
</dbReference>
<sequence length="1283" mass="144028">MNKMSLRTKGLLLIVLISIIPLLLAGVSNYMTVREQMIDSAKEKTMSRLQSGASQLAAWLAIRRAEVLVMSRTDVVRFGTDEERLRYFNRELVRSGFTYHAIGFVHPNGFAIRTNGPTIPMGGQSFFLDAIEGKVTITDPMIPFFENDKQSFIVVPVYGDQNKIIGVVYASMQLSVLEPYLRQEKQETGVFRMFNREGEMIYSAAPNQELDETIGFKEAMEAKAKGAGTAQQEQSGTFQQKRGTHKHIVFYEKVDSVTGWRFSLEMPSSSLNEGLNRVFLQTFATIALAEIVVVILFFIFFATIVRRLEGILAVTEQAADGRFDAEHLNELPSDEVGKLAASVNGMMVHLKDMFEQLGAIINQNQYAFIVLDEHYRISYMNTAAEHLIGYKLEEVRGHATPLLFIDPEEIREEAELLSDRLGRTVVPGLELFHELRLENFSYEREWTFIHRSGTRIPVRHSSNGLRDHNGKFTGTVGMAYDISEHLQMEKMQNRLLDIVGSAQDLIASVDHRGRIIYMNTAGKEMLALDASAKYTTLKRHLEPPAYQELINGARIAERLGFWEGNAELLTCEGKKIFVSMVVVAHANSRTGELFYSCIARDVSEQQRIQEELIRATQEAEEANTAKSSFLALMSHEIRTPLNGIIGLAQLMRRTGLSASQKDYMDKINTSSDTLLRIINDILDFSKIEAGKVEPERLAFKPEELLHRLADQLSIFMGGKEQFEFILDSPKDLPITLVGDPLRLEQILLNLCMNAIKFTSQGRVMLRLTVLDQQEDSLKLRFMVEDTGIGMSQEQVDKLFVPFTQADSSTTRKFGGTGLGLVISNAFVEMMGGKLQVESELGAGSRFQFELRFALLPNSAPVNYSIEGAEQQKPIWIVEDNDEMRLHWYKVVDSFGLTPVPFYSWKSARARLKRVKAAERPKLIMLDMEMPDMYGAETWLAFHKEAEAAGVQTAVFTTSFGRDELLQMPESERPSALLTKPVTRQAMYTALSRLMIDSASTEQRRFADHALREAAAEAAVSMAAGPASGVRILLAEDNAINQMVAQEMLKAYGFEVGVAANGKEALQMLEQEEWQLILMDIHMPEMDGMEATRIIRDNILYRHIPIIAVTANTLRSDHETYMRIGMNGVVTKPINAEQLYSAIALSLHLPLARSLQDKLPGAPALIEHTIPAVEGIDLDAALARVNGKQMILLHMLDQFESDYSDFMDKLEANLQSGQLSTVKRMLHTLKGASSHLSAHSIACEAGALEAVVKREPFEEQGWEEAAGRLRQRLDETLFALKNRM</sequence>
<organism evidence="25 26">
    <name type="scientific">Paenibacillus radicis</name>
    <name type="common">ex Gao et al. 2016</name>
    <dbReference type="NCBI Taxonomy" id="1737354"/>
    <lineage>
        <taxon>Bacteria</taxon>
        <taxon>Bacillati</taxon>
        <taxon>Bacillota</taxon>
        <taxon>Bacilli</taxon>
        <taxon>Bacillales</taxon>
        <taxon>Paenibacillaceae</taxon>
        <taxon>Paenibacillus</taxon>
    </lineage>
</organism>
<comment type="similarity">
    <text evidence="3">In the N-terminal section; belongs to the phytochrome family.</text>
</comment>
<comment type="catalytic activity">
    <reaction evidence="1">
        <text>ATP + protein L-histidine = ADP + protein N-phospho-L-histidine.</text>
        <dbReference type="EC" id="2.7.13.3"/>
    </reaction>
</comment>
<dbReference type="InterPro" id="IPR005467">
    <property type="entry name" value="His_kinase_dom"/>
</dbReference>
<dbReference type="InterPro" id="IPR001789">
    <property type="entry name" value="Sig_transdc_resp-reg_receiver"/>
</dbReference>
<dbReference type="Pfam" id="PF00512">
    <property type="entry name" value="HisKA"/>
    <property type="match status" value="1"/>
</dbReference>
<dbReference type="CDD" id="cd00082">
    <property type="entry name" value="HisKA"/>
    <property type="match status" value="1"/>
</dbReference>
<dbReference type="Gene3D" id="1.20.120.160">
    <property type="entry name" value="HPT domain"/>
    <property type="match status" value="1"/>
</dbReference>
<dbReference type="Gene3D" id="3.30.450.20">
    <property type="entry name" value="PAS domain"/>
    <property type="match status" value="3"/>
</dbReference>
<keyword evidence="14 18" id="KW-0472">Membrane</keyword>
<evidence type="ECO:0000256" key="2">
    <source>
        <dbReference type="ARBA" id="ARBA00004651"/>
    </source>
</evidence>
<evidence type="ECO:0000256" key="17">
    <source>
        <dbReference type="PROSITE-ProRule" id="PRU00169"/>
    </source>
</evidence>
<dbReference type="GO" id="GO:0000155">
    <property type="term" value="F:phosphorelay sensor kinase activity"/>
    <property type="evidence" value="ECO:0007669"/>
    <property type="project" value="InterPro"/>
</dbReference>
<feature type="transmembrane region" description="Helical" evidence="18">
    <location>
        <begin position="278"/>
        <end position="302"/>
    </location>
</feature>
<evidence type="ECO:0000256" key="12">
    <source>
        <dbReference type="ARBA" id="ARBA00022989"/>
    </source>
</evidence>
<dbReference type="SMART" id="SM00073">
    <property type="entry name" value="HPT"/>
    <property type="match status" value="1"/>
</dbReference>
<dbReference type="InterPro" id="IPR035965">
    <property type="entry name" value="PAS-like_dom_sf"/>
</dbReference>
<dbReference type="Gene3D" id="6.10.340.10">
    <property type="match status" value="1"/>
</dbReference>
<dbReference type="InterPro" id="IPR000700">
    <property type="entry name" value="PAS-assoc_C"/>
</dbReference>
<feature type="domain" description="Histidine kinase" evidence="19">
    <location>
        <begin position="632"/>
        <end position="854"/>
    </location>
</feature>
<dbReference type="PROSITE" id="PS50112">
    <property type="entry name" value="PAS"/>
    <property type="match status" value="1"/>
</dbReference>
<dbReference type="Proteomes" id="UP000600247">
    <property type="component" value="Unassembled WGS sequence"/>
</dbReference>
<dbReference type="NCBIfam" id="TIGR00229">
    <property type="entry name" value="sensory_box"/>
    <property type="match status" value="2"/>
</dbReference>
<dbReference type="Pfam" id="PF02518">
    <property type="entry name" value="HATPase_c"/>
    <property type="match status" value="1"/>
</dbReference>
<comment type="subcellular location">
    <subcellularLocation>
        <location evidence="2">Cell membrane</location>
        <topology evidence="2">Multi-pass membrane protein</topology>
    </subcellularLocation>
</comment>
<dbReference type="SMART" id="SM00091">
    <property type="entry name" value="PAS"/>
    <property type="match status" value="2"/>
</dbReference>
<evidence type="ECO:0000256" key="16">
    <source>
        <dbReference type="PROSITE-ProRule" id="PRU00110"/>
    </source>
</evidence>
<dbReference type="CDD" id="cd18773">
    <property type="entry name" value="PDC1_HK_sensor"/>
    <property type="match status" value="1"/>
</dbReference>
<dbReference type="GO" id="GO:0005524">
    <property type="term" value="F:ATP binding"/>
    <property type="evidence" value="ECO:0007669"/>
    <property type="project" value="UniProtKB-KW"/>
</dbReference>
<dbReference type="InterPro" id="IPR036641">
    <property type="entry name" value="HPT_dom_sf"/>
</dbReference>
<dbReference type="Pfam" id="PF01627">
    <property type="entry name" value="Hpt"/>
    <property type="match status" value="1"/>
</dbReference>
<reference evidence="25 26" key="1">
    <citation type="journal article" date="2014" name="Int. J. Syst. Evol. Microbiol.">
        <title>Complete genome sequence of Corynebacterium casei LMG S-19264T (=DSM 44701T), isolated from a smear-ripened cheese.</title>
        <authorList>
            <consortium name="US DOE Joint Genome Institute (JGI-PGF)"/>
            <person name="Walter F."/>
            <person name="Albersmeier A."/>
            <person name="Kalinowski J."/>
            <person name="Ruckert C."/>
        </authorList>
    </citation>
    <scope>NUCLEOTIDE SEQUENCE [LARGE SCALE GENOMIC DNA]</scope>
    <source>
        <strain evidence="25 26">CGMCC 1.15286</strain>
    </source>
</reference>
<dbReference type="SMART" id="SM00388">
    <property type="entry name" value="HisKA"/>
    <property type="match status" value="1"/>
</dbReference>
<accession>A0A917H446</accession>
<evidence type="ECO:0000313" key="26">
    <source>
        <dbReference type="Proteomes" id="UP000600247"/>
    </source>
</evidence>
<dbReference type="CDD" id="cd00130">
    <property type="entry name" value="PAS"/>
    <property type="match status" value="2"/>
</dbReference>
<dbReference type="PROSITE" id="PS50885">
    <property type="entry name" value="HAMP"/>
    <property type="match status" value="1"/>
</dbReference>
<keyword evidence="8 18" id="KW-0812">Transmembrane</keyword>
<dbReference type="EMBL" id="BMHY01000003">
    <property type="protein sequence ID" value="GGG66157.1"/>
    <property type="molecule type" value="Genomic_DNA"/>
</dbReference>
<evidence type="ECO:0000256" key="4">
    <source>
        <dbReference type="ARBA" id="ARBA00012438"/>
    </source>
</evidence>
<dbReference type="PROSITE" id="PS50109">
    <property type="entry name" value="HIS_KIN"/>
    <property type="match status" value="1"/>
</dbReference>
<keyword evidence="6 17" id="KW-0597">Phosphoprotein</keyword>
<keyword evidence="11" id="KW-0067">ATP-binding</keyword>
<dbReference type="PRINTS" id="PR00344">
    <property type="entry name" value="BCTRLSENSOR"/>
</dbReference>
<dbReference type="SMART" id="SM00387">
    <property type="entry name" value="HATPase_c"/>
    <property type="match status" value="1"/>
</dbReference>
<dbReference type="CDD" id="cd06225">
    <property type="entry name" value="HAMP"/>
    <property type="match status" value="1"/>
</dbReference>
<evidence type="ECO:0000256" key="3">
    <source>
        <dbReference type="ARBA" id="ARBA00006402"/>
    </source>
</evidence>
<evidence type="ECO:0000256" key="18">
    <source>
        <dbReference type="SAM" id="Phobius"/>
    </source>
</evidence>
<evidence type="ECO:0000256" key="7">
    <source>
        <dbReference type="ARBA" id="ARBA00022679"/>
    </source>
</evidence>
<keyword evidence="5" id="KW-1003">Cell membrane</keyword>
<dbReference type="InterPro" id="IPR003661">
    <property type="entry name" value="HisK_dim/P_dom"/>
</dbReference>
<dbReference type="PROSITE" id="PS50113">
    <property type="entry name" value="PAC"/>
    <property type="match status" value="1"/>
</dbReference>
<evidence type="ECO:0000259" key="24">
    <source>
        <dbReference type="PROSITE" id="PS50894"/>
    </source>
</evidence>
<evidence type="ECO:0000259" key="21">
    <source>
        <dbReference type="PROSITE" id="PS50112"/>
    </source>
</evidence>
<feature type="domain" description="PAS" evidence="21">
    <location>
        <begin position="353"/>
        <end position="424"/>
    </location>
</feature>
<dbReference type="FunFam" id="3.30.565.10:FF:000010">
    <property type="entry name" value="Sensor histidine kinase RcsC"/>
    <property type="match status" value="1"/>
</dbReference>
<dbReference type="InterPro" id="IPR011006">
    <property type="entry name" value="CheY-like_superfamily"/>
</dbReference>
<evidence type="ECO:0000256" key="13">
    <source>
        <dbReference type="ARBA" id="ARBA00023012"/>
    </source>
</evidence>
<evidence type="ECO:0000256" key="11">
    <source>
        <dbReference type="ARBA" id="ARBA00022840"/>
    </source>
</evidence>
<dbReference type="InterPro" id="IPR033479">
    <property type="entry name" value="dCache_1"/>
</dbReference>
<dbReference type="SUPFAM" id="SSF47384">
    <property type="entry name" value="Homodimeric domain of signal transducing histidine kinase"/>
    <property type="match status" value="1"/>
</dbReference>
<keyword evidence="12 18" id="KW-1133">Transmembrane helix</keyword>
<feature type="domain" description="PAC" evidence="22">
    <location>
        <begin position="442"/>
        <end position="494"/>
    </location>
</feature>
<comment type="caution">
    <text evidence="25">The sequence shown here is derived from an EMBL/GenBank/DDBJ whole genome shotgun (WGS) entry which is preliminary data.</text>
</comment>
<dbReference type="PANTHER" id="PTHR45339:SF5">
    <property type="entry name" value="HISTIDINE KINASE"/>
    <property type="match status" value="1"/>
</dbReference>
<dbReference type="SUPFAM" id="SSF55785">
    <property type="entry name" value="PYP-like sensor domain (PAS domain)"/>
    <property type="match status" value="2"/>
</dbReference>
<evidence type="ECO:0000259" key="20">
    <source>
        <dbReference type="PROSITE" id="PS50110"/>
    </source>
</evidence>
<protein>
    <recommendedName>
        <fullName evidence="15">Circadian input-output histidine kinase CikA</fullName>
        <ecNumber evidence="4">2.7.13.3</ecNumber>
    </recommendedName>
</protein>
<dbReference type="Pfam" id="PF00672">
    <property type="entry name" value="HAMP"/>
    <property type="match status" value="1"/>
</dbReference>
<keyword evidence="26" id="KW-1185">Reference proteome</keyword>
<dbReference type="SMART" id="SM00448">
    <property type="entry name" value="REC"/>
    <property type="match status" value="2"/>
</dbReference>
<keyword evidence="9" id="KW-0547">Nucleotide-binding</keyword>
<evidence type="ECO:0000256" key="15">
    <source>
        <dbReference type="ARBA" id="ARBA00074306"/>
    </source>
</evidence>
<dbReference type="FunFam" id="1.10.287.130:FF:000003">
    <property type="entry name" value="Histidine kinase"/>
    <property type="match status" value="1"/>
</dbReference>
<dbReference type="InterPro" id="IPR003660">
    <property type="entry name" value="HAMP_dom"/>
</dbReference>
<keyword evidence="7" id="KW-0808">Transferase</keyword>
<evidence type="ECO:0000256" key="9">
    <source>
        <dbReference type="ARBA" id="ARBA00022741"/>
    </source>
</evidence>
<feature type="domain" description="Response regulatory" evidence="20">
    <location>
        <begin position="1030"/>
        <end position="1146"/>
    </location>
</feature>
<keyword evidence="13" id="KW-0902">Two-component regulatory system</keyword>
<evidence type="ECO:0000259" key="22">
    <source>
        <dbReference type="PROSITE" id="PS50113"/>
    </source>
</evidence>
<dbReference type="SUPFAM" id="SSF47226">
    <property type="entry name" value="Histidine-containing phosphotransfer domain, HPT domain"/>
    <property type="match status" value="1"/>
</dbReference>
<dbReference type="GO" id="GO:0005886">
    <property type="term" value="C:plasma membrane"/>
    <property type="evidence" value="ECO:0007669"/>
    <property type="project" value="UniProtKB-SubCell"/>
</dbReference>
<dbReference type="Pfam" id="PF02743">
    <property type="entry name" value="dCache_1"/>
    <property type="match status" value="1"/>
</dbReference>
<dbReference type="SMART" id="SM00304">
    <property type="entry name" value="HAMP"/>
    <property type="match status" value="1"/>
</dbReference>
<evidence type="ECO:0000313" key="25">
    <source>
        <dbReference type="EMBL" id="GGG66157.1"/>
    </source>
</evidence>
<gene>
    <name evidence="25" type="ORF">GCM10010918_20700</name>
</gene>
<dbReference type="EC" id="2.7.13.3" evidence="4"/>
<feature type="modified residue" description="4-aspartylphosphate" evidence="17">
    <location>
        <position position="1079"/>
    </location>
</feature>
<dbReference type="SMART" id="SM00086">
    <property type="entry name" value="PAC"/>
    <property type="match status" value="2"/>
</dbReference>
<feature type="domain" description="Response regulatory" evidence="20">
    <location>
        <begin position="873"/>
        <end position="994"/>
    </location>
</feature>